<evidence type="ECO:0000256" key="11">
    <source>
        <dbReference type="ARBA" id="ARBA00048017"/>
    </source>
</evidence>
<accession>A0ABD3NTS4</accession>
<protein>
    <recommendedName>
        <fullName evidence="2">histone acetyltransferase</fullName>
        <ecNumber evidence="2">2.3.1.48</ecNumber>
    </recommendedName>
</protein>
<dbReference type="SUPFAM" id="SSF57933">
    <property type="entry name" value="TAZ domain"/>
    <property type="match status" value="2"/>
</dbReference>
<organism evidence="16 17">
    <name type="scientific">Cyclotella atomus</name>
    <dbReference type="NCBI Taxonomy" id="382360"/>
    <lineage>
        <taxon>Eukaryota</taxon>
        <taxon>Sar</taxon>
        <taxon>Stramenopiles</taxon>
        <taxon>Ochrophyta</taxon>
        <taxon>Bacillariophyta</taxon>
        <taxon>Coscinodiscophyceae</taxon>
        <taxon>Thalassiosirophycidae</taxon>
        <taxon>Stephanodiscales</taxon>
        <taxon>Stephanodiscaceae</taxon>
        <taxon>Cyclotella</taxon>
    </lineage>
</organism>
<comment type="catalytic activity">
    <reaction evidence="11">
        <text>L-lysyl-[protein] + acetyl-CoA = N(6)-acetyl-L-lysyl-[protein] + CoA + H(+)</text>
        <dbReference type="Rhea" id="RHEA:45948"/>
        <dbReference type="Rhea" id="RHEA-COMP:9752"/>
        <dbReference type="Rhea" id="RHEA-COMP:10731"/>
        <dbReference type="ChEBI" id="CHEBI:15378"/>
        <dbReference type="ChEBI" id="CHEBI:29969"/>
        <dbReference type="ChEBI" id="CHEBI:57287"/>
        <dbReference type="ChEBI" id="CHEBI:57288"/>
        <dbReference type="ChEBI" id="CHEBI:61930"/>
        <dbReference type="EC" id="2.3.1.48"/>
    </reaction>
</comment>
<evidence type="ECO:0000256" key="12">
    <source>
        <dbReference type="SAM" id="Coils"/>
    </source>
</evidence>
<gene>
    <name evidence="16" type="ORF">ACHAWO_004919</name>
</gene>
<feature type="signal peptide" evidence="14">
    <location>
        <begin position="1"/>
        <end position="23"/>
    </location>
</feature>
<proteinExistence type="predicted"/>
<keyword evidence="7" id="KW-0156">Chromatin regulator</keyword>
<evidence type="ECO:0000256" key="14">
    <source>
        <dbReference type="SAM" id="SignalP"/>
    </source>
</evidence>
<dbReference type="EMBL" id="JALLPJ020000998">
    <property type="protein sequence ID" value="KAL3778206.1"/>
    <property type="molecule type" value="Genomic_DNA"/>
</dbReference>
<evidence type="ECO:0000256" key="8">
    <source>
        <dbReference type="ARBA" id="ARBA00023015"/>
    </source>
</evidence>
<evidence type="ECO:0000256" key="7">
    <source>
        <dbReference type="ARBA" id="ARBA00022853"/>
    </source>
</evidence>
<evidence type="ECO:0000313" key="16">
    <source>
        <dbReference type="EMBL" id="KAL3778206.1"/>
    </source>
</evidence>
<dbReference type="InterPro" id="IPR000197">
    <property type="entry name" value="Znf_TAZ"/>
</dbReference>
<keyword evidence="8" id="KW-0805">Transcription regulation</keyword>
<reference evidence="16 17" key="1">
    <citation type="submission" date="2024-10" db="EMBL/GenBank/DDBJ databases">
        <title>Updated reference genomes for cyclostephanoid diatoms.</title>
        <authorList>
            <person name="Roberts W.R."/>
            <person name="Alverson A.J."/>
        </authorList>
    </citation>
    <scope>NUCLEOTIDE SEQUENCE [LARGE SCALE GENOMIC DNA]</scope>
    <source>
        <strain evidence="16 17">AJA010-31</strain>
    </source>
</reference>
<feature type="compositionally biased region" description="Pro residues" evidence="13">
    <location>
        <begin position="57"/>
        <end position="72"/>
    </location>
</feature>
<name>A0ABD3NTS4_9STRA</name>
<evidence type="ECO:0000256" key="10">
    <source>
        <dbReference type="ARBA" id="ARBA00023242"/>
    </source>
</evidence>
<evidence type="ECO:0000256" key="9">
    <source>
        <dbReference type="ARBA" id="ARBA00023163"/>
    </source>
</evidence>
<keyword evidence="12" id="KW-0175">Coiled coil</keyword>
<keyword evidence="17" id="KW-1185">Reference proteome</keyword>
<dbReference type="PANTHER" id="PTHR13808:SF1">
    <property type="entry name" value="HISTONE ACETYLTRANSFERASE"/>
    <property type="match status" value="1"/>
</dbReference>
<feature type="compositionally biased region" description="Basic residues" evidence="13">
    <location>
        <begin position="573"/>
        <end position="582"/>
    </location>
</feature>
<keyword evidence="4" id="KW-0479">Metal-binding</keyword>
<dbReference type="PROSITE" id="PS50134">
    <property type="entry name" value="ZF_TAZ"/>
    <property type="match status" value="2"/>
</dbReference>
<feature type="coiled-coil region" evidence="12">
    <location>
        <begin position="204"/>
        <end position="235"/>
    </location>
</feature>
<keyword evidence="6" id="KW-0862">Zinc</keyword>
<feature type="chain" id="PRO_5044745486" description="histone acetyltransferase" evidence="14">
    <location>
        <begin position="24"/>
        <end position="890"/>
    </location>
</feature>
<comment type="caution">
    <text evidence="16">The sequence shown here is derived from an EMBL/GenBank/DDBJ whole genome shotgun (WGS) entry which is preliminary data.</text>
</comment>
<evidence type="ECO:0000256" key="2">
    <source>
        <dbReference type="ARBA" id="ARBA00013184"/>
    </source>
</evidence>
<dbReference type="Proteomes" id="UP001530400">
    <property type="component" value="Unassembled WGS sequence"/>
</dbReference>
<feature type="region of interest" description="Disordered" evidence="13">
    <location>
        <begin position="261"/>
        <end position="289"/>
    </location>
</feature>
<evidence type="ECO:0000256" key="3">
    <source>
        <dbReference type="ARBA" id="ARBA00022679"/>
    </source>
</evidence>
<keyword evidence="10" id="KW-0539">Nucleus</keyword>
<dbReference type="GO" id="GO:0008270">
    <property type="term" value="F:zinc ion binding"/>
    <property type="evidence" value="ECO:0007669"/>
    <property type="project" value="UniProtKB-KW"/>
</dbReference>
<dbReference type="GO" id="GO:0005634">
    <property type="term" value="C:nucleus"/>
    <property type="evidence" value="ECO:0007669"/>
    <property type="project" value="UniProtKB-SubCell"/>
</dbReference>
<sequence length="890" mass="99756">MVKRRRWAIFTPTTAALANSILASAPAPPPPTTEAPNSPASTQLEAAASQPRAHSNLPPPPPPPPPRSPSPPHVHQSQRPPPKRQRWGYSNLAVAQSDANSSVQPASFNQARTAVYPNKLQNQGSPSQLSYTVVHSTLQADESNPKESAKASMTSIASQSSHHTHSQHQLEPYNHLQNHNGPPTVIHIPPKAPTFESKDAALKALQRKKRLQAWREKMKQKEDNEIQQAKKVEDDKMKIVNATSQLIELNNVIAARNKLSANPENNHAKSHTHARAEDGTGSDEATADSLQQKLQNEIALCQDIEKKKYKNVDSSRSNQPQNATPVMQDFLCKQHLQLLKHSSECQAPPGTCPNYSRCCDEMKSLWTHMLDCTNNNCDVKYCLYSRQILREYFKQVRKGEQFFEKYCVFINNNRQHGPTGLAQRGHDILQERQKPDLTNAYNEHVLKRRQLRVLVLEHASECTAEVGKCTAFPECDFTKKLWKHMSGCNDPNCKVTHCSSSRTILREHFYRTANHNIPQSSNGSPSKIQLSAQDSPLDFGGPSSPRQMTKQTPEATKLPINESTSKQEEGTPPKKRRHRLFQHRMTIPLRTAAAADSPSLTKDVSELSRESPEVLLEDNRKQHKSASDVKSKKKSSLTTHASLWDYDFDPLDSSDSEGDFNQILGVDVDIIGNGPNIWSKALPRKGEVNNLSLREAAAVTSRINDLKHQIRTADAIIQTTAPAYLVYPSKCWMEVESNNQETPKPIAVPASEKNHASAKSAEAFLSLFKSVCMKAHNNSNQSANHLVVTFLDIIRDARSCNKPHESNPYKLMKKVWMLIKCVTEPLDEIEKESLRHKLKKNLDAFLPQGYSMLSPNYFMYKDLAVCNTTIGNADFVQSCARIYLRFNNDA</sequence>
<dbReference type="GO" id="GO:0004402">
    <property type="term" value="F:histone acetyltransferase activity"/>
    <property type="evidence" value="ECO:0007669"/>
    <property type="project" value="UniProtKB-ARBA"/>
</dbReference>
<dbReference type="SMART" id="SM00551">
    <property type="entry name" value="ZnF_TAZ"/>
    <property type="match status" value="2"/>
</dbReference>
<evidence type="ECO:0000256" key="4">
    <source>
        <dbReference type="ARBA" id="ARBA00022723"/>
    </source>
</evidence>
<dbReference type="Gene3D" id="1.20.1020.10">
    <property type="entry name" value="TAZ domain"/>
    <property type="match status" value="2"/>
</dbReference>
<dbReference type="Pfam" id="PF02135">
    <property type="entry name" value="zf-TAZ"/>
    <property type="match status" value="2"/>
</dbReference>
<dbReference type="AlphaFoldDB" id="A0ABD3NTS4"/>
<keyword evidence="5" id="KW-0863">Zinc-finger</keyword>
<feature type="compositionally biased region" description="Basic and acidic residues" evidence="13">
    <location>
        <begin position="603"/>
        <end position="630"/>
    </location>
</feature>
<evidence type="ECO:0000256" key="13">
    <source>
        <dbReference type="SAM" id="MobiDB-lite"/>
    </source>
</evidence>
<evidence type="ECO:0000313" key="17">
    <source>
        <dbReference type="Proteomes" id="UP001530400"/>
    </source>
</evidence>
<keyword evidence="3" id="KW-0808">Transferase</keyword>
<feature type="domain" description="TAZ-type" evidence="15">
    <location>
        <begin position="324"/>
        <end position="410"/>
    </location>
</feature>
<dbReference type="EC" id="2.3.1.48" evidence="2"/>
<dbReference type="PANTHER" id="PTHR13808">
    <property type="entry name" value="CBP/P300-RELATED"/>
    <property type="match status" value="1"/>
</dbReference>
<feature type="region of interest" description="Disordered" evidence="13">
    <location>
        <begin position="139"/>
        <end position="170"/>
    </location>
</feature>
<keyword evidence="14" id="KW-0732">Signal</keyword>
<evidence type="ECO:0000256" key="6">
    <source>
        <dbReference type="ARBA" id="ARBA00022833"/>
    </source>
</evidence>
<comment type="subcellular location">
    <subcellularLocation>
        <location evidence="1">Nucleus</location>
    </subcellularLocation>
</comment>
<feature type="domain" description="TAZ-type" evidence="15">
    <location>
        <begin position="439"/>
        <end position="526"/>
    </location>
</feature>
<feature type="compositionally biased region" description="Polar residues" evidence="13">
    <location>
        <begin position="515"/>
        <end position="534"/>
    </location>
</feature>
<evidence type="ECO:0000256" key="5">
    <source>
        <dbReference type="ARBA" id="ARBA00022771"/>
    </source>
</evidence>
<dbReference type="InterPro" id="IPR035898">
    <property type="entry name" value="TAZ_dom_sf"/>
</dbReference>
<dbReference type="InterPro" id="IPR013178">
    <property type="entry name" value="Histone_AcTrfase_Rtt109/CBP"/>
</dbReference>
<evidence type="ECO:0000256" key="1">
    <source>
        <dbReference type="ARBA" id="ARBA00004123"/>
    </source>
</evidence>
<feature type="region of interest" description="Disordered" evidence="13">
    <location>
        <begin position="21"/>
        <end position="86"/>
    </location>
</feature>
<feature type="compositionally biased region" description="Polar residues" evidence="13">
    <location>
        <begin position="544"/>
        <end position="554"/>
    </location>
</feature>
<evidence type="ECO:0000259" key="15">
    <source>
        <dbReference type="PROSITE" id="PS50134"/>
    </source>
</evidence>
<feature type="region of interest" description="Disordered" evidence="13">
    <location>
        <begin position="515"/>
        <end position="634"/>
    </location>
</feature>
<keyword evidence="9" id="KW-0804">Transcription</keyword>